<dbReference type="InterPro" id="IPR003439">
    <property type="entry name" value="ABC_transporter-like_ATP-bd"/>
</dbReference>
<dbReference type="PROSITE" id="PS50893">
    <property type="entry name" value="ABC_TRANSPORTER_2"/>
    <property type="match status" value="1"/>
</dbReference>
<comment type="similarity">
    <text evidence="1">Belongs to the ABC transporter superfamily.</text>
</comment>
<dbReference type="InterPro" id="IPR003593">
    <property type="entry name" value="AAA+_ATPase"/>
</dbReference>
<dbReference type="InterPro" id="IPR027417">
    <property type="entry name" value="P-loop_NTPase"/>
</dbReference>
<evidence type="ECO:0000256" key="1">
    <source>
        <dbReference type="ARBA" id="ARBA00005417"/>
    </source>
</evidence>
<accession>A0A9D2TQJ8</accession>
<evidence type="ECO:0000313" key="8">
    <source>
        <dbReference type="Proteomes" id="UP000823858"/>
    </source>
</evidence>
<dbReference type="CDD" id="cd03235">
    <property type="entry name" value="ABC_Metallic_Cations"/>
    <property type="match status" value="1"/>
</dbReference>
<name>A0A9D2TQJ8_9CORY</name>
<dbReference type="PANTHER" id="PTHR42734">
    <property type="entry name" value="METAL TRANSPORT SYSTEM ATP-BINDING PROTEIN TM_0124-RELATED"/>
    <property type="match status" value="1"/>
</dbReference>
<evidence type="ECO:0000256" key="5">
    <source>
        <dbReference type="SAM" id="MobiDB-lite"/>
    </source>
</evidence>
<reference evidence="7" key="2">
    <citation type="submission" date="2021-04" db="EMBL/GenBank/DDBJ databases">
        <authorList>
            <person name="Gilroy R."/>
        </authorList>
    </citation>
    <scope>NUCLEOTIDE SEQUENCE</scope>
    <source>
        <strain evidence="7">ChiHjej13B12-4958</strain>
    </source>
</reference>
<dbReference type="Pfam" id="PF00005">
    <property type="entry name" value="ABC_tran"/>
    <property type="match status" value="1"/>
</dbReference>
<dbReference type="EMBL" id="DWVP01000014">
    <property type="protein sequence ID" value="HJC85109.1"/>
    <property type="molecule type" value="Genomic_DNA"/>
</dbReference>
<gene>
    <name evidence="7" type="ORF">H9751_06130</name>
</gene>
<evidence type="ECO:0000256" key="4">
    <source>
        <dbReference type="ARBA" id="ARBA00022840"/>
    </source>
</evidence>
<dbReference type="AlphaFoldDB" id="A0A9D2TQJ8"/>
<evidence type="ECO:0000256" key="3">
    <source>
        <dbReference type="ARBA" id="ARBA00022741"/>
    </source>
</evidence>
<keyword evidence="3" id="KW-0547">Nucleotide-binding</keyword>
<reference evidence="7" key="1">
    <citation type="journal article" date="2021" name="PeerJ">
        <title>Extensive microbial diversity within the chicken gut microbiome revealed by metagenomics and culture.</title>
        <authorList>
            <person name="Gilroy R."/>
            <person name="Ravi A."/>
            <person name="Getino M."/>
            <person name="Pursley I."/>
            <person name="Horton D.L."/>
            <person name="Alikhan N.F."/>
            <person name="Baker D."/>
            <person name="Gharbi K."/>
            <person name="Hall N."/>
            <person name="Watson M."/>
            <person name="Adriaenssens E.M."/>
            <person name="Foster-Nyarko E."/>
            <person name="Jarju S."/>
            <person name="Secka A."/>
            <person name="Antonio M."/>
            <person name="Oren A."/>
            <person name="Chaudhuri R.R."/>
            <person name="La Ragione R."/>
            <person name="Hildebrand F."/>
            <person name="Pallen M.J."/>
        </authorList>
    </citation>
    <scope>NUCLEOTIDE SEQUENCE</scope>
    <source>
        <strain evidence="7">ChiHjej13B12-4958</strain>
    </source>
</reference>
<dbReference type="InterPro" id="IPR050153">
    <property type="entry name" value="Metal_Ion_Import_ABC"/>
</dbReference>
<dbReference type="PANTHER" id="PTHR42734:SF5">
    <property type="entry name" value="IRON TRANSPORT SYSTEM ATP-BINDING PROTEIN HI_0361-RELATED"/>
    <property type="match status" value="1"/>
</dbReference>
<protein>
    <submittedName>
        <fullName evidence="7">Metal ABC transporter ATP-binding protein</fullName>
    </submittedName>
</protein>
<keyword evidence="2" id="KW-0813">Transport</keyword>
<dbReference type="SMART" id="SM00382">
    <property type="entry name" value="AAA"/>
    <property type="match status" value="1"/>
</dbReference>
<evidence type="ECO:0000256" key="2">
    <source>
        <dbReference type="ARBA" id="ARBA00022448"/>
    </source>
</evidence>
<comment type="caution">
    <text evidence="7">The sequence shown here is derived from an EMBL/GenBank/DDBJ whole genome shotgun (WGS) entry which is preliminary data.</text>
</comment>
<dbReference type="GO" id="GO:0016887">
    <property type="term" value="F:ATP hydrolysis activity"/>
    <property type="evidence" value="ECO:0007669"/>
    <property type="project" value="InterPro"/>
</dbReference>
<sequence>MSLEVRDVTVDYGSVRALQNVSLSLADGQIHGLIGMNGSGKSTLFNTIAGLIRPTTGTVNSATRHKPGSVAYVPQSEKVDWTFPISVRDVVLTGRYGHMGLLKRPRTTDRDAVADALERTDLTELADRQIGQLSGGQKKRTFVARGLAQDADTILLDEPFAGVDTVSQATISELLRSLADDGRCVLISTHDLASVPQLCDTVTMLQRRVIAHGVPEEVMTTENLMATFSHPGTPADTTGMEEDTGGSEGTEDAD</sequence>
<proteinExistence type="inferred from homology"/>
<dbReference type="GO" id="GO:0005524">
    <property type="term" value="F:ATP binding"/>
    <property type="evidence" value="ECO:0007669"/>
    <property type="project" value="UniProtKB-KW"/>
</dbReference>
<evidence type="ECO:0000313" key="7">
    <source>
        <dbReference type="EMBL" id="HJC85109.1"/>
    </source>
</evidence>
<organism evidence="7 8">
    <name type="scientific">Candidatus Corynebacterium faecigallinarum</name>
    <dbReference type="NCBI Taxonomy" id="2838528"/>
    <lineage>
        <taxon>Bacteria</taxon>
        <taxon>Bacillati</taxon>
        <taxon>Actinomycetota</taxon>
        <taxon>Actinomycetes</taxon>
        <taxon>Mycobacteriales</taxon>
        <taxon>Corynebacteriaceae</taxon>
        <taxon>Corynebacterium</taxon>
    </lineage>
</organism>
<dbReference type="SUPFAM" id="SSF52540">
    <property type="entry name" value="P-loop containing nucleoside triphosphate hydrolases"/>
    <property type="match status" value="1"/>
</dbReference>
<feature type="compositionally biased region" description="Acidic residues" evidence="5">
    <location>
        <begin position="239"/>
        <end position="254"/>
    </location>
</feature>
<dbReference type="Gene3D" id="3.40.50.300">
    <property type="entry name" value="P-loop containing nucleotide triphosphate hydrolases"/>
    <property type="match status" value="1"/>
</dbReference>
<feature type="domain" description="ABC transporter" evidence="6">
    <location>
        <begin position="3"/>
        <end position="231"/>
    </location>
</feature>
<keyword evidence="4 7" id="KW-0067">ATP-binding</keyword>
<dbReference type="Proteomes" id="UP000823858">
    <property type="component" value="Unassembled WGS sequence"/>
</dbReference>
<evidence type="ECO:0000259" key="6">
    <source>
        <dbReference type="PROSITE" id="PS50893"/>
    </source>
</evidence>
<feature type="region of interest" description="Disordered" evidence="5">
    <location>
        <begin position="229"/>
        <end position="254"/>
    </location>
</feature>